<proteinExistence type="predicted"/>
<feature type="transmembrane region" description="Helical" evidence="1">
    <location>
        <begin position="6"/>
        <end position="28"/>
    </location>
</feature>
<name>A0A5N6TQU0_ASPAV</name>
<sequence length="54" mass="6108">MIVISGPTPGLVVPCLRVLFCCPFWLVYIDRKSRLAFNHSDISLMWLESLLGSL</sequence>
<accession>A0A5N6TQU0</accession>
<dbReference type="AlphaFoldDB" id="A0A5N6TQU0"/>
<evidence type="ECO:0000313" key="3">
    <source>
        <dbReference type="Proteomes" id="UP000325780"/>
    </source>
</evidence>
<protein>
    <submittedName>
        <fullName evidence="2">Uncharacterized protein</fullName>
    </submittedName>
</protein>
<organism evidence="2 3">
    <name type="scientific">Aspergillus avenaceus</name>
    <dbReference type="NCBI Taxonomy" id="36643"/>
    <lineage>
        <taxon>Eukaryota</taxon>
        <taxon>Fungi</taxon>
        <taxon>Dikarya</taxon>
        <taxon>Ascomycota</taxon>
        <taxon>Pezizomycotina</taxon>
        <taxon>Eurotiomycetes</taxon>
        <taxon>Eurotiomycetidae</taxon>
        <taxon>Eurotiales</taxon>
        <taxon>Aspergillaceae</taxon>
        <taxon>Aspergillus</taxon>
        <taxon>Aspergillus subgen. Circumdati</taxon>
    </lineage>
</organism>
<dbReference type="EMBL" id="ML742148">
    <property type="protein sequence ID" value="KAE8148728.1"/>
    <property type="molecule type" value="Genomic_DNA"/>
</dbReference>
<dbReference type="Proteomes" id="UP000325780">
    <property type="component" value="Unassembled WGS sequence"/>
</dbReference>
<keyword evidence="1" id="KW-0812">Transmembrane</keyword>
<keyword evidence="1" id="KW-1133">Transmembrane helix</keyword>
<keyword evidence="1" id="KW-0472">Membrane</keyword>
<reference evidence="2 3" key="1">
    <citation type="submission" date="2019-04" db="EMBL/GenBank/DDBJ databases">
        <title>Friends and foes A comparative genomics study of 23 Aspergillus species from section Flavi.</title>
        <authorList>
            <consortium name="DOE Joint Genome Institute"/>
            <person name="Kjaerbolling I."/>
            <person name="Vesth T."/>
            <person name="Frisvad J.C."/>
            <person name="Nybo J.L."/>
            <person name="Theobald S."/>
            <person name="Kildgaard S."/>
            <person name="Isbrandt T."/>
            <person name="Kuo A."/>
            <person name="Sato A."/>
            <person name="Lyhne E.K."/>
            <person name="Kogle M.E."/>
            <person name="Wiebenga A."/>
            <person name="Kun R.S."/>
            <person name="Lubbers R.J."/>
            <person name="Makela M.R."/>
            <person name="Barry K."/>
            <person name="Chovatia M."/>
            <person name="Clum A."/>
            <person name="Daum C."/>
            <person name="Haridas S."/>
            <person name="He G."/>
            <person name="LaButti K."/>
            <person name="Lipzen A."/>
            <person name="Mondo S."/>
            <person name="Riley R."/>
            <person name="Salamov A."/>
            <person name="Simmons B.A."/>
            <person name="Magnuson J.K."/>
            <person name="Henrissat B."/>
            <person name="Mortensen U.H."/>
            <person name="Larsen T.O."/>
            <person name="Devries R.P."/>
            <person name="Grigoriev I.V."/>
            <person name="Machida M."/>
            <person name="Baker S.E."/>
            <person name="Andersen M.R."/>
        </authorList>
    </citation>
    <scope>NUCLEOTIDE SEQUENCE [LARGE SCALE GENOMIC DNA]</scope>
    <source>
        <strain evidence="2 3">IBT 18842</strain>
    </source>
</reference>
<keyword evidence="3" id="KW-1185">Reference proteome</keyword>
<gene>
    <name evidence="2" type="ORF">BDV25DRAFT_157668</name>
</gene>
<evidence type="ECO:0000313" key="2">
    <source>
        <dbReference type="EMBL" id="KAE8148728.1"/>
    </source>
</evidence>
<evidence type="ECO:0000256" key="1">
    <source>
        <dbReference type="SAM" id="Phobius"/>
    </source>
</evidence>